<dbReference type="EMBL" id="JAODUP010000010">
    <property type="protein sequence ID" value="KAK2169426.1"/>
    <property type="molecule type" value="Genomic_DNA"/>
</dbReference>
<dbReference type="GO" id="GO:0032259">
    <property type="term" value="P:methylation"/>
    <property type="evidence" value="ECO:0007669"/>
    <property type="project" value="UniProtKB-KW"/>
</dbReference>
<dbReference type="SUPFAM" id="SSF53335">
    <property type="entry name" value="S-adenosyl-L-methionine-dependent methyltransferases"/>
    <property type="match status" value="1"/>
</dbReference>
<name>A0AAD9KDR5_9ANNE</name>
<dbReference type="PANTHER" id="PTHR14614">
    <property type="entry name" value="HEPATOCELLULAR CARCINOMA-ASSOCIATED ANTIGEN"/>
    <property type="match status" value="1"/>
</dbReference>
<dbReference type="Proteomes" id="UP001208570">
    <property type="component" value="Unassembled WGS sequence"/>
</dbReference>
<sequence>MSATSLRRFEFKCDYDLGSITICIPEVLDKNYGLYVWPCAPVLAQYVWKNRDRIKGRNILELGAGTSLPGILAAKLGAIVTLSDALHLPRCIDNCQKACAANNLESSIRVIGLTWGQFSPDLVQIGPLDVILGSDCFYNSKDFEDIIVTVSYLLDKNPQCEFWTTYQERSSDRTILPLLEKWNMYSRSIPLKDFDGANRNLAGSTLPGDHTIHMLVIRKKQ</sequence>
<dbReference type="Gene3D" id="3.40.50.150">
    <property type="entry name" value="Vaccinia Virus protein VP39"/>
    <property type="match status" value="1"/>
</dbReference>
<gene>
    <name evidence="5" type="ORF">LSH36_10g11014</name>
</gene>
<evidence type="ECO:0000313" key="5">
    <source>
        <dbReference type="EMBL" id="KAK2169426.1"/>
    </source>
</evidence>
<comment type="caution">
    <text evidence="5">The sequence shown here is derived from an EMBL/GenBank/DDBJ whole genome shotgun (WGS) entry which is preliminary data.</text>
</comment>
<keyword evidence="3" id="KW-0949">S-adenosyl-L-methionine</keyword>
<comment type="similarity">
    <text evidence="4">Belongs to the methyltransferase superfamily. METTL23 family.</text>
</comment>
<evidence type="ECO:0000256" key="1">
    <source>
        <dbReference type="ARBA" id="ARBA00022603"/>
    </source>
</evidence>
<evidence type="ECO:0000256" key="3">
    <source>
        <dbReference type="ARBA" id="ARBA00022691"/>
    </source>
</evidence>
<evidence type="ECO:0000313" key="6">
    <source>
        <dbReference type="Proteomes" id="UP001208570"/>
    </source>
</evidence>
<proteinExistence type="inferred from homology"/>
<dbReference type="InterPro" id="IPR029063">
    <property type="entry name" value="SAM-dependent_MTases_sf"/>
</dbReference>
<evidence type="ECO:0000256" key="4">
    <source>
        <dbReference type="ARBA" id="ARBA00043988"/>
    </source>
</evidence>
<dbReference type="GO" id="GO:0005737">
    <property type="term" value="C:cytoplasm"/>
    <property type="evidence" value="ECO:0007669"/>
    <property type="project" value="TreeGrafter"/>
</dbReference>
<dbReference type="GO" id="GO:0005634">
    <property type="term" value="C:nucleus"/>
    <property type="evidence" value="ECO:0007669"/>
    <property type="project" value="TreeGrafter"/>
</dbReference>
<dbReference type="PANTHER" id="PTHR14614:SF164">
    <property type="entry name" value="HISTONE-ARGININE METHYLTRANSFERASE METTL23"/>
    <property type="match status" value="1"/>
</dbReference>
<keyword evidence="1" id="KW-0489">Methyltransferase</keyword>
<organism evidence="5 6">
    <name type="scientific">Paralvinella palmiformis</name>
    <dbReference type="NCBI Taxonomy" id="53620"/>
    <lineage>
        <taxon>Eukaryota</taxon>
        <taxon>Metazoa</taxon>
        <taxon>Spiralia</taxon>
        <taxon>Lophotrochozoa</taxon>
        <taxon>Annelida</taxon>
        <taxon>Polychaeta</taxon>
        <taxon>Sedentaria</taxon>
        <taxon>Canalipalpata</taxon>
        <taxon>Terebellida</taxon>
        <taxon>Terebelliformia</taxon>
        <taxon>Alvinellidae</taxon>
        <taxon>Paralvinella</taxon>
    </lineage>
</organism>
<keyword evidence="6" id="KW-1185">Reference proteome</keyword>
<evidence type="ECO:0008006" key="7">
    <source>
        <dbReference type="Google" id="ProtNLM"/>
    </source>
</evidence>
<accession>A0AAD9KDR5</accession>
<keyword evidence="2" id="KW-0808">Transferase</keyword>
<dbReference type="Pfam" id="PF10294">
    <property type="entry name" value="Methyltransf_16"/>
    <property type="match status" value="1"/>
</dbReference>
<protein>
    <recommendedName>
        <fullName evidence="7">Methyltransferase-like protein 23</fullName>
    </recommendedName>
</protein>
<evidence type="ECO:0000256" key="2">
    <source>
        <dbReference type="ARBA" id="ARBA00022679"/>
    </source>
</evidence>
<dbReference type="AlphaFoldDB" id="A0AAD9KDR5"/>
<dbReference type="InterPro" id="IPR019410">
    <property type="entry name" value="Methyltransf_16"/>
</dbReference>
<dbReference type="GO" id="GO:0008168">
    <property type="term" value="F:methyltransferase activity"/>
    <property type="evidence" value="ECO:0007669"/>
    <property type="project" value="UniProtKB-KW"/>
</dbReference>
<reference evidence="5" key="1">
    <citation type="journal article" date="2023" name="Mol. Biol. Evol.">
        <title>Third-Generation Sequencing Reveals the Adaptive Role of the Epigenome in Three Deep-Sea Polychaetes.</title>
        <authorList>
            <person name="Perez M."/>
            <person name="Aroh O."/>
            <person name="Sun Y."/>
            <person name="Lan Y."/>
            <person name="Juniper S.K."/>
            <person name="Young C.R."/>
            <person name="Angers B."/>
            <person name="Qian P.Y."/>
        </authorList>
    </citation>
    <scope>NUCLEOTIDE SEQUENCE</scope>
    <source>
        <strain evidence="5">P08H-3</strain>
    </source>
</reference>